<protein>
    <submittedName>
        <fullName evidence="1">Uncharacterized protein</fullName>
    </submittedName>
</protein>
<evidence type="ECO:0000313" key="2">
    <source>
        <dbReference type="Proteomes" id="UP000248066"/>
    </source>
</evidence>
<dbReference type="AlphaFoldDB" id="A0A2W0HWV0"/>
<comment type="caution">
    <text evidence="1">The sequence shown here is derived from an EMBL/GenBank/DDBJ whole genome shotgun (WGS) entry which is preliminary data.</text>
</comment>
<name>A0A2W0HWV0_9BACI</name>
<dbReference type="RefSeq" id="WP_110518048.1">
    <property type="nucleotide sequence ID" value="NZ_PDOF01000001.1"/>
</dbReference>
<sequence>MKKKYYIQLNPISMDFISDVKIEDGSAGYQYEVEADEEEITELQDMLTIAQAHDSDERNLLSFRHFDDQSADHDRMEYREELNAIFQKMYELGTPPTRKAIEEIHALEEE</sequence>
<proteinExistence type="predicted"/>
<gene>
    <name evidence="1" type="ORF">CR205_06330</name>
</gene>
<organism evidence="1 2">
    <name type="scientific">Alteribacter lacisalsi</name>
    <dbReference type="NCBI Taxonomy" id="2045244"/>
    <lineage>
        <taxon>Bacteria</taxon>
        <taxon>Bacillati</taxon>
        <taxon>Bacillota</taxon>
        <taxon>Bacilli</taxon>
        <taxon>Bacillales</taxon>
        <taxon>Bacillaceae</taxon>
        <taxon>Alteribacter</taxon>
    </lineage>
</organism>
<keyword evidence="2" id="KW-1185">Reference proteome</keyword>
<dbReference type="EMBL" id="PDOF01000001">
    <property type="protein sequence ID" value="PYZ98208.1"/>
    <property type="molecule type" value="Genomic_DNA"/>
</dbReference>
<evidence type="ECO:0000313" key="1">
    <source>
        <dbReference type="EMBL" id="PYZ98208.1"/>
    </source>
</evidence>
<accession>A0A2W0HWV0</accession>
<reference evidence="1 2" key="1">
    <citation type="submission" date="2017-10" db="EMBL/GenBank/DDBJ databases">
        <title>Bacillus sp. nov., a halophilic bacterium isolated from a Yangshapao Lake.</title>
        <authorList>
            <person name="Wang H."/>
        </authorList>
    </citation>
    <scope>NUCLEOTIDE SEQUENCE [LARGE SCALE GENOMIC DNA]</scope>
    <source>
        <strain evidence="1 2">YSP-3</strain>
    </source>
</reference>
<dbReference type="OrthoDB" id="2706506at2"/>
<dbReference type="Proteomes" id="UP000248066">
    <property type="component" value="Unassembled WGS sequence"/>
</dbReference>